<name>A0ACB8CG70_DERSI</name>
<keyword evidence="2" id="KW-1185">Reference proteome</keyword>
<evidence type="ECO:0000313" key="2">
    <source>
        <dbReference type="Proteomes" id="UP000821865"/>
    </source>
</evidence>
<protein>
    <submittedName>
        <fullName evidence="1">Uncharacterized protein</fullName>
    </submittedName>
</protein>
<comment type="caution">
    <text evidence="1">The sequence shown here is derived from an EMBL/GenBank/DDBJ whole genome shotgun (WGS) entry which is preliminary data.</text>
</comment>
<organism evidence="1 2">
    <name type="scientific">Dermacentor silvarum</name>
    <name type="common">Tick</name>
    <dbReference type="NCBI Taxonomy" id="543639"/>
    <lineage>
        <taxon>Eukaryota</taxon>
        <taxon>Metazoa</taxon>
        <taxon>Ecdysozoa</taxon>
        <taxon>Arthropoda</taxon>
        <taxon>Chelicerata</taxon>
        <taxon>Arachnida</taxon>
        <taxon>Acari</taxon>
        <taxon>Parasitiformes</taxon>
        <taxon>Ixodida</taxon>
        <taxon>Ixodoidea</taxon>
        <taxon>Ixodidae</taxon>
        <taxon>Rhipicephalinae</taxon>
        <taxon>Dermacentor</taxon>
    </lineage>
</organism>
<gene>
    <name evidence="1" type="ORF">HPB49_016407</name>
</gene>
<evidence type="ECO:0000313" key="1">
    <source>
        <dbReference type="EMBL" id="KAH7941709.1"/>
    </source>
</evidence>
<dbReference type="Proteomes" id="UP000821865">
    <property type="component" value="Chromosome 7"/>
</dbReference>
<proteinExistence type="predicted"/>
<sequence>MENRPGALDITTSDAAGSSHVGPTIPDPTSTTQWPPLTPRSWADAVEMTQLQRQAENPFSILADDSNDPADWDMEQQTRRQGKRPRPRDADKHVRDRHWKRGFAEDALQCGSDSDQEIEITSQTRTEKDPAQAKKATETANLYPNEVLQDTTTIIVRPKTAASILSIPDTVLNAWLKERLRSETPATIRKQLRANVIAVDIPADVETQPFLKIEKLGPVPVQAYVTPPRDAIKGVIYGVSTEFTDEDIRATIRPLQELSLRLQRNRIPVILLQEMDAPPTLQLTGYNKYLQPCIPRKLKGRHMGSDLTARGLAGVFVDKRLPQVQIDTQDLCTPHREIVLVAMTLENFRLTVASVYIRPGCQPGDDMSWVSSLKQRCPTRHIIIAGDFNAPHTQWGYRIDTPRGRALIDAMEKSDFNIANVLGVYTRAALHAGQQDSTPDLTWMSQDLRLRWQRQENRDGSDHHPILLSIENISRTCAKTRTTYTTNWDRFRKLYVDGTGSFLDRLKIAKQRATKATRTRWKDPAPDLHMLNLIASRLRAQQQAKRHPKNVAFRIIHNRAKAAARRYAKELRRSRWHRTCSGLNHRTNPSRLWHLASMLDQPAQAKQPARSIALKQGLSEQDFATQLVTQFFPLAVQTATVNGSTVEGQQNTDATHMLDHPFTIAELRQSEPFRLAMVLRSREQQAAFAECWREIARDRARRRQAYPTTELNIVEDSSPGGSEPA</sequence>
<accession>A0ACB8CG70</accession>
<reference evidence="1" key="1">
    <citation type="submission" date="2020-05" db="EMBL/GenBank/DDBJ databases">
        <title>Large-scale comparative analyses of tick genomes elucidate their genetic diversity and vector capacities.</title>
        <authorList>
            <person name="Jia N."/>
            <person name="Wang J."/>
            <person name="Shi W."/>
            <person name="Du L."/>
            <person name="Sun Y."/>
            <person name="Zhan W."/>
            <person name="Jiang J."/>
            <person name="Wang Q."/>
            <person name="Zhang B."/>
            <person name="Ji P."/>
            <person name="Sakyi L.B."/>
            <person name="Cui X."/>
            <person name="Yuan T."/>
            <person name="Jiang B."/>
            <person name="Yang W."/>
            <person name="Lam T.T.-Y."/>
            <person name="Chang Q."/>
            <person name="Ding S."/>
            <person name="Wang X."/>
            <person name="Zhu J."/>
            <person name="Ruan X."/>
            <person name="Zhao L."/>
            <person name="Wei J."/>
            <person name="Que T."/>
            <person name="Du C."/>
            <person name="Cheng J."/>
            <person name="Dai P."/>
            <person name="Han X."/>
            <person name="Huang E."/>
            <person name="Gao Y."/>
            <person name="Liu J."/>
            <person name="Shao H."/>
            <person name="Ye R."/>
            <person name="Li L."/>
            <person name="Wei W."/>
            <person name="Wang X."/>
            <person name="Wang C."/>
            <person name="Yang T."/>
            <person name="Huo Q."/>
            <person name="Li W."/>
            <person name="Guo W."/>
            <person name="Chen H."/>
            <person name="Zhou L."/>
            <person name="Ni X."/>
            <person name="Tian J."/>
            <person name="Zhou Y."/>
            <person name="Sheng Y."/>
            <person name="Liu T."/>
            <person name="Pan Y."/>
            <person name="Xia L."/>
            <person name="Li J."/>
            <person name="Zhao F."/>
            <person name="Cao W."/>
        </authorList>
    </citation>
    <scope>NUCLEOTIDE SEQUENCE</scope>
    <source>
        <strain evidence="1">Dsil-2018</strain>
    </source>
</reference>
<dbReference type="EMBL" id="CM023476">
    <property type="protein sequence ID" value="KAH7941709.1"/>
    <property type="molecule type" value="Genomic_DNA"/>
</dbReference>